<reference evidence="2" key="2">
    <citation type="submission" date="2023-05" db="EMBL/GenBank/DDBJ databases">
        <authorList>
            <consortium name="Lawrence Berkeley National Laboratory"/>
            <person name="Steindorff A."/>
            <person name="Hensen N."/>
            <person name="Bonometti L."/>
            <person name="Westerberg I."/>
            <person name="Brannstrom I.O."/>
            <person name="Guillou S."/>
            <person name="Cros-Aarteil S."/>
            <person name="Calhoun S."/>
            <person name="Haridas S."/>
            <person name="Kuo A."/>
            <person name="Mondo S."/>
            <person name="Pangilinan J."/>
            <person name="Riley R."/>
            <person name="Labutti K."/>
            <person name="Andreopoulos B."/>
            <person name="Lipzen A."/>
            <person name="Chen C."/>
            <person name="Yanf M."/>
            <person name="Daum C."/>
            <person name="Ng V."/>
            <person name="Clum A."/>
            <person name="Ohm R."/>
            <person name="Martin F."/>
            <person name="Silar P."/>
            <person name="Natvig D."/>
            <person name="Lalanne C."/>
            <person name="Gautier V."/>
            <person name="Ament-Velasquez S.L."/>
            <person name="Kruys A."/>
            <person name="Hutchinson M.I."/>
            <person name="Powell A.J."/>
            <person name="Barry K."/>
            <person name="Miller A.N."/>
            <person name="Grigoriev I.V."/>
            <person name="Debuchy R."/>
            <person name="Gladieux P."/>
            <person name="Thoren M.H."/>
            <person name="Johannesson H."/>
        </authorList>
    </citation>
    <scope>NUCLEOTIDE SEQUENCE</scope>
    <source>
        <strain evidence="2">CBS 508.74</strain>
    </source>
</reference>
<keyword evidence="2" id="KW-0689">Ribosomal protein</keyword>
<dbReference type="PANTHER" id="PTHR13490">
    <property type="entry name" value="MITOCHONDRIAL 28S RIBOSOMAL PROTEIN S28"/>
    <property type="match status" value="1"/>
</dbReference>
<dbReference type="GO" id="GO:0003735">
    <property type="term" value="F:structural constituent of ribosome"/>
    <property type="evidence" value="ECO:0007669"/>
    <property type="project" value="InterPro"/>
</dbReference>
<dbReference type="GO" id="GO:0032543">
    <property type="term" value="P:mitochondrial translation"/>
    <property type="evidence" value="ECO:0007669"/>
    <property type="project" value="InterPro"/>
</dbReference>
<feature type="domain" description="Small ribosomal subunit protein mS35 mitochondrial conserved" evidence="1">
    <location>
        <begin position="188"/>
        <end position="308"/>
    </location>
</feature>
<proteinExistence type="predicted"/>
<name>A0AAN6QH01_9PEZI</name>
<dbReference type="InterPro" id="IPR039848">
    <property type="entry name" value="Ribosomal_mS35_mt"/>
</dbReference>
<dbReference type="GO" id="GO:0005763">
    <property type="term" value="C:mitochondrial small ribosomal subunit"/>
    <property type="evidence" value="ECO:0007669"/>
    <property type="project" value="TreeGrafter"/>
</dbReference>
<evidence type="ECO:0000259" key="1">
    <source>
        <dbReference type="Pfam" id="PF10213"/>
    </source>
</evidence>
<dbReference type="EMBL" id="MU853352">
    <property type="protein sequence ID" value="KAK4110070.1"/>
    <property type="molecule type" value="Genomic_DNA"/>
</dbReference>
<evidence type="ECO:0000313" key="3">
    <source>
        <dbReference type="Proteomes" id="UP001302812"/>
    </source>
</evidence>
<reference evidence="2" key="1">
    <citation type="journal article" date="2023" name="Mol. Phylogenet. Evol.">
        <title>Genome-scale phylogeny and comparative genomics of the fungal order Sordariales.</title>
        <authorList>
            <person name="Hensen N."/>
            <person name="Bonometti L."/>
            <person name="Westerberg I."/>
            <person name="Brannstrom I.O."/>
            <person name="Guillou S."/>
            <person name="Cros-Aarteil S."/>
            <person name="Calhoun S."/>
            <person name="Haridas S."/>
            <person name="Kuo A."/>
            <person name="Mondo S."/>
            <person name="Pangilinan J."/>
            <person name="Riley R."/>
            <person name="LaButti K."/>
            <person name="Andreopoulos B."/>
            <person name="Lipzen A."/>
            <person name="Chen C."/>
            <person name="Yan M."/>
            <person name="Daum C."/>
            <person name="Ng V."/>
            <person name="Clum A."/>
            <person name="Steindorff A."/>
            <person name="Ohm R.A."/>
            <person name="Martin F."/>
            <person name="Silar P."/>
            <person name="Natvig D.O."/>
            <person name="Lalanne C."/>
            <person name="Gautier V."/>
            <person name="Ament-Velasquez S.L."/>
            <person name="Kruys A."/>
            <person name="Hutchinson M.I."/>
            <person name="Powell A.J."/>
            <person name="Barry K."/>
            <person name="Miller A.N."/>
            <person name="Grigoriev I.V."/>
            <person name="Debuchy R."/>
            <person name="Gladieux P."/>
            <person name="Hiltunen Thoren M."/>
            <person name="Johannesson H."/>
        </authorList>
    </citation>
    <scope>NUCLEOTIDE SEQUENCE</scope>
    <source>
        <strain evidence="2">CBS 508.74</strain>
    </source>
</reference>
<accession>A0AAN6QH01</accession>
<gene>
    <name evidence="2" type="ORF">N656DRAFT_758060</name>
</gene>
<sequence>MASPANLLRLCLRAPSRRLPTARAAVAAQKTVFLRPLSTTPVRWAEEEEERREDDDPSNQVFADPGEFLRSFLRDESITQEERQLAQSMLGDWSKVPKDTQKSLQNLVAEINNEAAPLRRVRVPKKDSFWNEDNADTDLITDENGEDDFEEDDMLAMGHAKLEEHREFREYARIAVWEMPLLSKLAKPFQPPVGDEVLRFRYTTYMGEFHPADRKVVVEFSPNDLADLTEAQRLKLMKLAGPRYNPEKGIIKMSCERFEHQAQNKRYLGDLIAKMIAAAKDPTDMFEDIPLDTRHHKFKTVIKFPKEWYLTEERRQQLEAQRKQAYLLDEQKRQSGTLVNGVEAIQEGLRARVNRIGEPVPVRRPLAPPRPPLRR</sequence>
<dbReference type="InterPro" id="IPR019349">
    <property type="entry name" value="Ribosomal_mS35_mit"/>
</dbReference>
<dbReference type="Proteomes" id="UP001302812">
    <property type="component" value="Unassembled WGS sequence"/>
</dbReference>
<protein>
    <submittedName>
        <fullName evidence="2">Mitochondrial ribosomal protein</fullName>
    </submittedName>
</protein>
<dbReference type="PANTHER" id="PTHR13490:SF0">
    <property type="entry name" value="SMALL RIBOSOMAL SUBUNIT PROTEIN MS35"/>
    <property type="match status" value="1"/>
</dbReference>
<dbReference type="RefSeq" id="XP_064667640.1">
    <property type="nucleotide sequence ID" value="XM_064813168.1"/>
</dbReference>
<dbReference type="GeneID" id="89937293"/>
<dbReference type="AlphaFoldDB" id="A0AAN6QH01"/>
<evidence type="ECO:0000313" key="2">
    <source>
        <dbReference type="EMBL" id="KAK4110070.1"/>
    </source>
</evidence>
<keyword evidence="3" id="KW-1185">Reference proteome</keyword>
<keyword evidence="2" id="KW-0687">Ribonucleoprotein</keyword>
<organism evidence="2 3">
    <name type="scientific">Canariomyces notabilis</name>
    <dbReference type="NCBI Taxonomy" id="2074819"/>
    <lineage>
        <taxon>Eukaryota</taxon>
        <taxon>Fungi</taxon>
        <taxon>Dikarya</taxon>
        <taxon>Ascomycota</taxon>
        <taxon>Pezizomycotina</taxon>
        <taxon>Sordariomycetes</taxon>
        <taxon>Sordariomycetidae</taxon>
        <taxon>Sordariales</taxon>
        <taxon>Chaetomiaceae</taxon>
        <taxon>Canariomyces</taxon>
    </lineage>
</organism>
<dbReference type="Pfam" id="PF10213">
    <property type="entry name" value="MRP-S28"/>
    <property type="match status" value="1"/>
</dbReference>
<comment type="caution">
    <text evidence="2">The sequence shown here is derived from an EMBL/GenBank/DDBJ whole genome shotgun (WGS) entry which is preliminary data.</text>
</comment>